<name>V5F443_PHOLE</name>
<dbReference type="EMBL" id="DF196823">
    <property type="protein sequence ID" value="GAD32265.1"/>
    <property type="molecule type" value="Genomic_DNA"/>
</dbReference>
<accession>V5F443</accession>
<sequence length="60" mass="6897">MDLDVAYLTSWVTPDGQLAMRPDIYGYDNPRTKPINNQFISIPNYRTHERIKLALNGQSS</sequence>
<proteinExistence type="predicted"/>
<dbReference type="HOGENOM" id="CLU_2937638_0_0_6"/>
<dbReference type="Proteomes" id="UP000030675">
    <property type="component" value="Unassembled WGS sequence"/>
</dbReference>
<dbReference type="eggNOG" id="COG2989">
    <property type="taxonomic scope" value="Bacteria"/>
</dbReference>
<protein>
    <submittedName>
        <fullName evidence="1">Uncharacterized protein</fullName>
    </submittedName>
</protein>
<evidence type="ECO:0000313" key="2">
    <source>
        <dbReference type="Proteomes" id="UP000030675"/>
    </source>
</evidence>
<gene>
    <name evidence="1" type="ORF">PLEI_3936</name>
</gene>
<organism evidence="1 2">
    <name type="scientific">Photobacterium leiognathi lrivu.4.1</name>
    <dbReference type="NCBI Taxonomy" id="1248232"/>
    <lineage>
        <taxon>Bacteria</taxon>
        <taxon>Pseudomonadati</taxon>
        <taxon>Pseudomonadota</taxon>
        <taxon>Gammaproteobacteria</taxon>
        <taxon>Vibrionales</taxon>
        <taxon>Vibrionaceae</taxon>
        <taxon>Photobacterium</taxon>
    </lineage>
</organism>
<reference evidence="2" key="1">
    <citation type="submission" date="2012-12" db="EMBL/GenBank/DDBJ databases">
        <title>Genome Sequence of Photobacterium leiognathi lrivu.4.1.</title>
        <authorList>
            <person name="Urbanczyk H."/>
            <person name="Ogura Y."/>
            <person name="Hayashi T."/>
            <person name="Dunlap P.V."/>
        </authorList>
    </citation>
    <scope>NUCLEOTIDE SEQUENCE [LARGE SCALE GENOMIC DNA]</scope>
    <source>
        <strain evidence="2">lrivu.4.1</strain>
    </source>
</reference>
<dbReference type="AlphaFoldDB" id="V5F443"/>
<evidence type="ECO:0000313" key="1">
    <source>
        <dbReference type="EMBL" id="GAD32265.1"/>
    </source>
</evidence>